<proteinExistence type="predicted"/>
<dbReference type="AlphaFoldDB" id="A0A8T0W238"/>
<dbReference type="EMBL" id="CM029039">
    <property type="protein sequence ID" value="KAG2640016.1"/>
    <property type="molecule type" value="Genomic_DNA"/>
</dbReference>
<comment type="caution">
    <text evidence="2">The sequence shown here is derived from an EMBL/GenBank/DDBJ whole genome shotgun (WGS) entry which is preliminary data.</text>
</comment>
<protein>
    <submittedName>
        <fullName evidence="2">Uncharacterized protein</fullName>
    </submittedName>
</protein>
<dbReference type="Proteomes" id="UP000823388">
    <property type="component" value="Chromosome 2K"/>
</dbReference>
<evidence type="ECO:0000256" key="1">
    <source>
        <dbReference type="SAM" id="MobiDB-lite"/>
    </source>
</evidence>
<reference evidence="2 3" key="1">
    <citation type="submission" date="2020-05" db="EMBL/GenBank/DDBJ databases">
        <title>WGS assembly of Panicum virgatum.</title>
        <authorList>
            <person name="Lovell J.T."/>
            <person name="Jenkins J."/>
            <person name="Shu S."/>
            <person name="Juenger T.E."/>
            <person name="Schmutz J."/>
        </authorList>
    </citation>
    <scope>NUCLEOTIDE SEQUENCE [LARGE SCALE GENOMIC DNA]</scope>
    <source>
        <strain evidence="3">cv. AP13</strain>
    </source>
</reference>
<sequence>MVYSNLLAGDAGGGQEHGQVVECVRVHALPEVGGDLVAALVNVGALLLHRLEALLQRHVGVLAAPGLHEEAEPALTIPPPPPSPPPPPPPPQLRARLLPGPVLAAPPLGQPRRVGSALARGWAARRARGTPLALLRSARARGGRELLGEEEEGPEEEGVPCWSPRPRGERGLFLVGCGLVRSRFLAQ</sequence>
<feature type="region of interest" description="Disordered" evidence="1">
    <location>
        <begin position="72"/>
        <end position="97"/>
    </location>
</feature>
<feature type="compositionally biased region" description="Pro residues" evidence="1">
    <location>
        <begin position="76"/>
        <end position="92"/>
    </location>
</feature>
<name>A0A8T0W238_PANVG</name>
<keyword evidence="3" id="KW-1185">Reference proteome</keyword>
<organism evidence="2 3">
    <name type="scientific">Panicum virgatum</name>
    <name type="common">Blackwell switchgrass</name>
    <dbReference type="NCBI Taxonomy" id="38727"/>
    <lineage>
        <taxon>Eukaryota</taxon>
        <taxon>Viridiplantae</taxon>
        <taxon>Streptophyta</taxon>
        <taxon>Embryophyta</taxon>
        <taxon>Tracheophyta</taxon>
        <taxon>Spermatophyta</taxon>
        <taxon>Magnoliopsida</taxon>
        <taxon>Liliopsida</taxon>
        <taxon>Poales</taxon>
        <taxon>Poaceae</taxon>
        <taxon>PACMAD clade</taxon>
        <taxon>Panicoideae</taxon>
        <taxon>Panicodae</taxon>
        <taxon>Paniceae</taxon>
        <taxon>Panicinae</taxon>
        <taxon>Panicum</taxon>
        <taxon>Panicum sect. Hiantes</taxon>
    </lineage>
</organism>
<evidence type="ECO:0000313" key="3">
    <source>
        <dbReference type="Proteomes" id="UP000823388"/>
    </source>
</evidence>
<evidence type="ECO:0000313" key="2">
    <source>
        <dbReference type="EMBL" id="KAG2640016.1"/>
    </source>
</evidence>
<feature type="region of interest" description="Disordered" evidence="1">
    <location>
        <begin position="145"/>
        <end position="165"/>
    </location>
</feature>
<gene>
    <name evidence="2" type="ORF">PVAP13_2KG064464</name>
</gene>
<feature type="compositionally biased region" description="Acidic residues" evidence="1">
    <location>
        <begin position="148"/>
        <end position="158"/>
    </location>
</feature>
<accession>A0A8T0W238</accession>